<feature type="transmembrane region" description="Helical" evidence="5">
    <location>
        <begin position="215"/>
        <end position="234"/>
    </location>
</feature>
<dbReference type="Pfam" id="PF01027">
    <property type="entry name" value="Bax1-I"/>
    <property type="match status" value="1"/>
</dbReference>
<dbReference type="PANTHER" id="PTHR23291">
    <property type="entry name" value="BAX INHIBITOR-RELATED"/>
    <property type="match status" value="1"/>
</dbReference>
<dbReference type="PANTHER" id="PTHR23291:SF127">
    <property type="entry name" value="PROTEIN LIFEGUARD 1-LIKE"/>
    <property type="match status" value="1"/>
</dbReference>
<feature type="transmembrane region" description="Helical" evidence="5">
    <location>
        <begin position="132"/>
        <end position="151"/>
    </location>
</feature>
<evidence type="ECO:0000256" key="4">
    <source>
        <dbReference type="ARBA" id="ARBA00023136"/>
    </source>
</evidence>
<dbReference type="GO" id="GO:0016020">
    <property type="term" value="C:membrane"/>
    <property type="evidence" value="ECO:0007669"/>
    <property type="project" value="UniProtKB-SubCell"/>
</dbReference>
<reference evidence="7" key="1">
    <citation type="submission" date="2015-12" db="EMBL/GenBank/DDBJ databases">
        <title>De novo transcriptome assembly of four potential Pierce s Disease insect vectors from Arizona vineyards.</title>
        <authorList>
            <person name="Tassone E.E."/>
        </authorList>
    </citation>
    <scope>NUCLEOTIDE SEQUENCE</scope>
</reference>
<gene>
    <name evidence="7" type="ORF">g.16378</name>
    <name evidence="8" type="ORF">g.16384</name>
</gene>
<sequence>MKSGEQYKPNQFNTNQFQTSSPYPQKQPKNAKGYSTYQINPNDEEINDDPRFHHSFNNSVVRAKFIRKVYTILTLQLSFTVIFVLPFMFIDEVQEFVDDYFMLVYVGLALFIIPYIMLICWESIRRSFPTNIILLCLMTLGLSIICGFTTARLSTEVVFYSFLTTLVVTATITVMAIFCPFDITSCGMVLCILTLILAIYGMIAIILTILLRTKIYQLIFSAIAVILFSLFLMFDTQSIMGGRRVSLSPEDYIMAAIQLYVDIIEIFINLQIIINACLEWD</sequence>
<feature type="transmembrane region" description="Helical" evidence="5">
    <location>
        <begin position="69"/>
        <end position="90"/>
    </location>
</feature>
<evidence type="ECO:0000256" key="6">
    <source>
        <dbReference type="SAM" id="MobiDB-lite"/>
    </source>
</evidence>
<dbReference type="GO" id="GO:0005794">
    <property type="term" value="C:Golgi apparatus"/>
    <property type="evidence" value="ECO:0007669"/>
    <property type="project" value="TreeGrafter"/>
</dbReference>
<keyword evidence="2 5" id="KW-0812">Transmembrane</keyword>
<comment type="similarity">
    <text evidence="5">Belongs to the BI1 family.</text>
</comment>
<evidence type="ECO:0000256" key="1">
    <source>
        <dbReference type="ARBA" id="ARBA00004141"/>
    </source>
</evidence>
<feature type="transmembrane region" description="Helical" evidence="5">
    <location>
        <begin position="186"/>
        <end position="209"/>
    </location>
</feature>
<protein>
    <submittedName>
        <fullName evidence="7">Uncharacterized protein</fullName>
    </submittedName>
</protein>
<accession>A0A1B6BZ79</accession>
<proteinExistence type="inferred from homology"/>
<evidence type="ECO:0000313" key="8">
    <source>
        <dbReference type="EMBL" id="JAS09812.1"/>
    </source>
</evidence>
<dbReference type="EMBL" id="GEDC01027486">
    <property type="protein sequence ID" value="JAS09812.1"/>
    <property type="molecule type" value="Transcribed_RNA"/>
</dbReference>
<feature type="region of interest" description="Disordered" evidence="6">
    <location>
        <begin position="1"/>
        <end position="40"/>
    </location>
</feature>
<keyword evidence="3 5" id="KW-1133">Transmembrane helix</keyword>
<keyword evidence="4 5" id="KW-0472">Membrane</keyword>
<dbReference type="InterPro" id="IPR006214">
    <property type="entry name" value="Bax_inhibitor_1-related"/>
</dbReference>
<feature type="transmembrane region" description="Helical" evidence="5">
    <location>
        <begin position="157"/>
        <end position="179"/>
    </location>
</feature>
<name>A0A1B6BZ79_9HEMI</name>
<evidence type="ECO:0000256" key="2">
    <source>
        <dbReference type="ARBA" id="ARBA00022692"/>
    </source>
</evidence>
<feature type="compositionally biased region" description="Polar residues" evidence="6">
    <location>
        <begin position="8"/>
        <end position="40"/>
    </location>
</feature>
<feature type="transmembrane region" description="Helical" evidence="5">
    <location>
        <begin position="102"/>
        <end position="120"/>
    </location>
</feature>
<dbReference type="EMBL" id="GEDC01030725">
    <property type="protein sequence ID" value="JAS06573.1"/>
    <property type="molecule type" value="Transcribed_RNA"/>
</dbReference>
<organism evidence="7">
    <name type="scientific">Clastoptera arizonana</name>
    <name type="common">Arizona spittle bug</name>
    <dbReference type="NCBI Taxonomy" id="38151"/>
    <lineage>
        <taxon>Eukaryota</taxon>
        <taxon>Metazoa</taxon>
        <taxon>Ecdysozoa</taxon>
        <taxon>Arthropoda</taxon>
        <taxon>Hexapoda</taxon>
        <taxon>Insecta</taxon>
        <taxon>Pterygota</taxon>
        <taxon>Neoptera</taxon>
        <taxon>Paraneoptera</taxon>
        <taxon>Hemiptera</taxon>
        <taxon>Auchenorrhyncha</taxon>
        <taxon>Cercopoidea</taxon>
        <taxon>Clastopteridae</taxon>
        <taxon>Clastoptera</taxon>
    </lineage>
</organism>
<comment type="subcellular location">
    <subcellularLocation>
        <location evidence="1">Membrane</location>
        <topology evidence="1">Multi-pass membrane protein</topology>
    </subcellularLocation>
</comment>
<dbReference type="GO" id="GO:0005783">
    <property type="term" value="C:endoplasmic reticulum"/>
    <property type="evidence" value="ECO:0007669"/>
    <property type="project" value="TreeGrafter"/>
</dbReference>
<dbReference type="GO" id="GO:2001234">
    <property type="term" value="P:negative regulation of apoptotic signaling pathway"/>
    <property type="evidence" value="ECO:0007669"/>
    <property type="project" value="TreeGrafter"/>
</dbReference>
<evidence type="ECO:0000256" key="3">
    <source>
        <dbReference type="ARBA" id="ARBA00022989"/>
    </source>
</evidence>
<dbReference type="AlphaFoldDB" id="A0A1B6BZ79"/>
<evidence type="ECO:0000313" key="7">
    <source>
        <dbReference type="EMBL" id="JAS06573.1"/>
    </source>
</evidence>
<evidence type="ECO:0000256" key="5">
    <source>
        <dbReference type="RuleBase" id="RU004379"/>
    </source>
</evidence>